<dbReference type="OrthoDB" id="652307at2"/>
<dbReference type="Proteomes" id="UP000320672">
    <property type="component" value="Chromosome"/>
</dbReference>
<reference evidence="2 3" key="1">
    <citation type="submission" date="2019-02" db="EMBL/GenBank/DDBJ databases">
        <title>Deep-cultivation of Planctomycetes and their phenomic and genomic characterization uncovers novel biology.</title>
        <authorList>
            <person name="Wiegand S."/>
            <person name="Jogler M."/>
            <person name="Boedeker C."/>
            <person name="Pinto D."/>
            <person name="Vollmers J."/>
            <person name="Rivas-Marin E."/>
            <person name="Kohn T."/>
            <person name="Peeters S.H."/>
            <person name="Heuer A."/>
            <person name="Rast P."/>
            <person name="Oberbeckmann S."/>
            <person name="Bunk B."/>
            <person name="Jeske O."/>
            <person name="Meyerdierks A."/>
            <person name="Storesund J.E."/>
            <person name="Kallscheuer N."/>
            <person name="Luecker S."/>
            <person name="Lage O.M."/>
            <person name="Pohl T."/>
            <person name="Merkel B.J."/>
            <person name="Hornburger P."/>
            <person name="Mueller R.-W."/>
            <person name="Bruemmer F."/>
            <person name="Labrenz M."/>
            <person name="Spormann A.M."/>
            <person name="Op den Camp H."/>
            <person name="Overmann J."/>
            <person name="Amann R."/>
            <person name="Jetten M.S.M."/>
            <person name="Mascher T."/>
            <person name="Medema M.H."/>
            <person name="Devos D.P."/>
            <person name="Kaster A.-K."/>
            <person name="Ovreas L."/>
            <person name="Rohde M."/>
            <person name="Galperin M.Y."/>
            <person name="Jogler C."/>
        </authorList>
    </citation>
    <scope>NUCLEOTIDE SEQUENCE [LARGE SCALE GENOMIC DNA]</scope>
    <source>
        <strain evidence="2 3">FF011L</strain>
    </source>
</reference>
<evidence type="ECO:0008006" key="4">
    <source>
        <dbReference type="Google" id="ProtNLM"/>
    </source>
</evidence>
<dbReference type="InterPro" id="IPR038595">
    <property type="entry name" value="LOR_sf"/>
</dbReference>
<dbReference type="Pfam" id="PF04525">
    <property type="entry name" value="LOR"/>
    <property type="match status" value="1"/>
</dbReference>
<dbReference type="RefSeq" id="WP_145349523.1">
    <property type="nucleotide sequence ID" value="NZ_CP036262.1"/>
</dbReference>
<dbReference type="AlphaFoldDB" id="A0A517M9F5"/>
<name>A0A517M9F5_9BACT</name>
<dbReference type="Gene3D" id="2.40.160.200">
    <property type="entry name" value="LURP1-related"/>
    <property type="match status" value="1"/>
</dbReference>
<evidence type="ECO:0000313" key="3">
    <source>
        <dbReference type="Proteomes" id="UP000320672"/>
    </source>
</evidence>
<comment type="similarity">
    <text evidence="1">Belongs to the LOR family.</text>
</comment>
<sequence length="166" mass="19473">MIFRIKEKFWSWGNDFSIDDAEGNLRYYVDGVAFSWGNKLSFQDPNRNELAFISQKLLSWKPRYQILINNQLFAEVIKEWTWLKKKFTLDVPGPNDYTIDGSFWEHEFTFQRSGRTVARVSKKLWSWTDSYGVDVIEGENEVAILCACIVIDQVLHDETTRSSTNN</sequence>
<keyword evidence="3" id="KW-1185">Reference proteome</keyword>
<organism evidence="2 3">
    <name type="scientific">Roseimaritima multifibrata</name>
    <dbReference type="NCBI Taxonomy" id="1930274"/>
    <lineage>
        <taxon>Bacteria</taxon>
        <taxon>Pseudomonadati</taxon>
        <taxon>Planctomycetota</taxon>
        <taxon>Planctomycetia</taxon>
        <taxon>Pirellulales</taxon>
        <taxon>Pirellulaceae</taxon>
        <taxon>Roseimaritima</taxon>
    </lineage>
</organism>
<accession>A0A517M9F5</accession>
<dbReference type="EMBL" id="CP036262">
    <property type="protein sequence ID" value="QDS91461.1"/>
    <property type="molecule type" value="Genomic_DNA"/>
</dbReference>
<evidence type="ECO:0000313" key="2">
    <source>
        <dbReference type="EMBL" id="QDS91461.1"/>
    </source>
</evidence>
<proteinExistence type="inferred from homology"/>
<dbReference type="SUPFAM" id="SSF54518">
    <property type="entry name" value="Tubby C-terminal domain-like"/>
    <property type="match status" value="1"/>
</dbReference>
<dbReference type="InterPro" id="IPR007612">
    <property type="entry name" value="LOR"/>
</dbReference>
<protein>
    <recommendedName>
        <fullName evidence="4">LURP-one-related</fullName>
    </recommendedName>
</protein>
<gene>
    <name evidence="2" type="ORF">FF011L_01910</name>
</gene>
<dbReference type="InterPro" id="IPR025659">
    <property type="entry name" value="Tubby-like_C"/>
</dbReference>
<dbReference type="KEGG" id="rml:FF011L_01910"/>
<evidence type="ECO:0000256" key="1">
    <source>
        <dbReference type="ARBA" id="ARBA00005437"/>
    </source>
</evidence>